<proteinExistence type="predicted"/>
<dbReference type="PANTHER" id="PTHR35495:SF1">
    <property type="entry name" value="OS06G0679600 PROTEIN"/>
    <property type="match status" value="1"/>
</dbReference>
<name>A0A8J5GF91_ZINOF</name>
<evidence type="ECO:0000313" key="2">
    <source>
        <dbReference type="EMBL" id="KAG6500473.1"/>
    </source>
</evidence>
<dbReference type="AlphaFoldDB" id="A0A8J5GF91"/>
<feature type="region of interest" description="Disordered" evidence="1">
    <location>
        <begin position="1"/>
        <end position="24"/>
    </location>
</feature>
<keyword evidence="3" id="KW-1185">Reference proteome</keyword>
<dbReference type="OrthoDB" id="1924680at2759"/>
<dbReference type="PANTHER" id="PTHR35495">
    <property type="entry name" value="OS06G0679600 PROTEIN"/>
    <property type="match status" value="1"/>
</dbReference>
<accession>A0A8J5GF91</accession>
<evidence type="ECO:0000256" key="1">
    <source>
        <dbReference type="SAM" id="MobiDB-lite"/>
    </source>
</evidence>
<reference evidence="2 3" key="1">
    <citation type="submission" date="2020-08" db="EMBL/GenBank/DDBJ databases">
        <title>Plant Genome Project.</title>
        <authorList>
            <person name="Zhang R.-G."/>
        </authorList>
    </citation>
    <scope>NUCLEOTIDE SEQUENCE [LARGE SCALE GENOMIC DNA]</scope>
    <source>
        <tissue evidence="2">Rhizome</tissue>
    </source>
</reference>
<feature type="compositionally biased region" description="Polar residues" evidence="1">
    <location>
        <begin position="1"/>
        <end position="10"/>
    </location>
</feature>
<sequence>MNQRFRSSNAKPPPPTTNERLHRYLRPGALARLRDERISTARSASLALLDLSLPPFPSARAAPPAQVEGLRPFFAARVHGPRFPRRKKLSPAKSVYLASSSPDLADPFLDAFGVDLVAAH</sequence>
<evidence type="ECO:0000313" key="3">
    <source>
        <dbReference type="Proteomes" id="UP000734854"/>
    </source>
</evidence>
<dbReference type="Proteomes" id="UP000734854">
    <property type="component" value="Unassembled WGS sequence"/>
</dbReference>
<comment type="caution">
    <text evidence="2">The sequence shown here is derived from an EMBL/GenBank/DDBJ whole genome shotgun (WGS) entry which is preliminary data.</text>
</comment>
<protein>
    <submittedName>
        <fullName evidence="2">Uncharacterized protein</fullName>
    </submittedName>
</protein>
<dbReference type="EMBL" id="JACMSC010000011">
    <property type="protein sequence ID" value="KAG6500473.1"/>
    <property type="molecule type" value="Genomic_DNA"/>
</dbReference>
<gene>
    <name evidence="2" type="ORF">ZIOFF_040318</name>
</gene>
<organism evidence="2 3">
    <name type="scientific">Zingiber officinale</name>
    <name type="common">Ginger</name>
    <name type="synonym">Amomum zingiber</name>
    <dbReference type="NCBI Taxonomy" id="94328"/>
    <lineage>
        <taxon>Eukaryota</taxon>
        <taxon>Viridiplantae</taxon>
        <taxon>Streptophyta</taxon>
        <taxon>Embryophyta</taxon>
        <taxon>Tracheophyta</taxon>
        <taxon>Spermatophyta</taxon>
        <taxon>Magnoliopsida</taxon>
        <taxon>Liliopsida</taxon>
        <taxon>Zingiberales</taxon>
        <taxon>Zingiberaceae</taxon>
        <taxon>Zingiber</taxon>
    </lineage>
</organism>